<keyword evidence="3 5" id="KW-0863">Zinc-finger</keyword>
<keyword evidence="2" id="KW-0677">Repeat</keyword>
<evidence type="ECO:0000256" key="4">
    <source>
        <dbReference type="ARBA" id="ARBA00022833"/>
    </source>
</evidence>
<feature type="region of interest" description="Disordered" evidence="6">
    <location>
        <begin position="119"/>
        <end position="141"/>
    </location>
</feature>
<dbReference type="eggNOG" id="KOG1677">
    <property type="taxonomic scope" value="Eukaryota"/>
</dbReference>
<dbReference type="Proteomes" id="UP000001449">
    <property type="component" value="Chromosome 22"/>
</dbReference>
<dbReference type="GeneID" id="7443880"/>
<dbReference type="InterPro" id="IPR000571">
    <property type="entry name" value="Znf_CCCH"/>
</dbReference>
<dbReference type="SUPFAM" id="SSF90229">
    <property type="entry name" value="CCCH zinc finger"/>
    <property type="match status" value="1"/>
</dbReference>
<protein>
    <recommendedName>
        <fullName evidence="7">C3H1-type domain-containing protein</fullName>
    </recommendedName>
</protein>
<keyword evidence="1 5" id="KW-0479">Metal-binding</keyword>
<evidence type="ECO:0000256" key="3">
    <source>
        <dbReference type="ARBA" id="ARBA00022771"/>
    </source>
</evidence>
<organism evidence="8 9">
    <name type="scientific">Thalassiosira pseudonana</name>
    <name type="common">Marine diatom</name>
    <name type="synonym">Cyclotella nana</name>
    <dbReference type="NCBI Taxonomy" id="35128"/>
    <lineage>
        <taxon>Eukaryota</taxon>
        <taxon>Sar</taxon>
        <taxon>Stramenopiles</taxon>
        <taxon>Ochrophyta</taxon>
        <taxon>Bacillariophyta</taxon>
        <taxon>Coscinodiscophyceae</taxon>
        <taxon>Thalassiosirophycidae</taxon>
        <taxon>Thalassiosirales</taxon>
        <taxon>Thalassiosiraceae</taxon>
        <taxon>Thalassiosira</taxon>
    </lineage>
</organism>
<dbReference type="RefSeq" id="XP_002294864.1">
    <property type="nucleotide sequence ID" value="XM_002294828.1"/>
</dbReference>
<keyword evidence="9" id="KW-1185">Reference proteome</keyword>
<name>B8CFK4_THAPS</name>
<dbReference type="PANTHER" id="PTHR12547">
    <property type="entry name" value="CCCH ZINC FINGER/TIS11-RELATED"/>
    <property type="match status" value="1"/>
</dbReference>
<sequence>MYPFSASGRRHTLVPLPPPLTHQLQPPPHQSFRNGGVGSPVHTIQTGRSYQVQMMPVVTEIPHATPSTTHHTLKQHHQLVNGGVSSPTSLLHNINMNSPSPSPLDVTFITSRANTAAPSSASRGAFLKPRAAPQCAPSSFSSRISSQYTSYAETEMEDIIINTKMISSPRDLISPTTTAIASFESIEYCSEIRPRKSSYDSSNGGAMYRYSSPTKMSGSPANTKLKTEMCRNILKIGYCQFKENCHFAHSKEELRKFETVEEMHEAGLITDPKNYMARPCFFGVSTGSCPYGARCKSLHPPNIQDNEDDLESFSWLDHCTKFKKEGWIIVDRLFHSRMNGIHQQNPLVDSFAWENCRPSLLIESSTDVVGANTEWTDTYKLVCNKDVPIFTPIVKSTAVVQTSISSPMSYLNIANKNIVSPVNKMTDVQKLAIVLAMHRPSSVASAAHESHLDYTCTLTHCINDQPCMILQERYFRLMEFKQNAIISLSTDIVKELHRNEYEQIKASQPDVVIQASEVVFDSKGKRSANLSIFFDVESQKCSNNKAKKQSSRKGNEEKWKLDDKTLFCMPANNWNKSRLPDIVPYVFMQPVNDDEVGLGLVEAILEHQIGSILLSQDSHLDKFPSGKAELDNCMIELEATFARMSANIKRYFWHKTSNMDHISKGQDERCRTVYTPSDNGPVVKALWKSFTTNLSVDEKTDTPFTTKKRLGVFSSIEERESTNSATKNLPHIKHAKPLQKISPNTSLLSEATWKELLEDEVGYNGTGAWSNAIKGYNAQEKNNRPTRSLQVSLPSLPSISALQALAVIQA</sequence>
<dbReference type="HOGENOM" id="CLU_348371_0_0_1"/>
<dbReference type="PaxDb" id="35128-Thaps11795"/>
<dbReference type="InterPro" id="IPR045877">
    <property type="entry name" value="ZFP36-like"/>
</dbReference>
<dbReference type="SMART" id="SM00356">
    <property type="entry name" value="ZnF_C3H1"/>
    <property type="match status" value="2"/>
</dbReference>
<evidence type="ECO:0000313" key="8">
    <source>
        <dbReference type="EMBL" id="EED87644.1"/>
    </source>
</evidence>
<dbReference type="AlphaFoldDB" id="B8CFK4"/>
<evidence type="ECO:0000256" key="6">
    <source>
        <dbReference type="SAM" id="MobiDB-lite"/>
    </source>
</evidence>
<dbReference type="GO" id="GO:0008270">
    <property type="term" value="F:zinc ion binding"/>
    <property type="evidence" value="ECO:0007669"/>
    <property type="project" value="UniProtKB-KW"/>
</dbReference>
<dbReference type="OMA" id="GANTEWT"/>
<reference evidence="8 9" key="2">
    <citation type="journal article" date="2008" name="Nature">
        <title>The Phaeodactylum genome reveals the evolutionary history of diatom genomes.</title>
        <authorList>
            <person name="Bowler C."/>
            <person name="Allen A.E."/>
            <person name="Badger J.H."/>
            <person name="Grimwood J."/>
            <person name="Jabbari K."/>
            <person name="Kuo A."/>
            <person name="Maheswari U."/>
            <person name="Martens C."/>
            <person name="Maumus F."/>
            <person name="Otillar R.P."/>
            <person name="Rayko E."/>
            <person name="Salamov A."/>
            <person name="Vandepoele K."/>
            <person name="Beszteri B."/>
            <person name="Gruber A."/>
            <person name="Heijde M."/>
            <person name="Katinka M."/>
            <person name="Mock T."/>
            <person name="Valentin K."/>
            <person name="Verret F."/>
            <person name="Berges J.A."/>
            <person name="Brownlee C."/>
            <person name="Cadoret J.P."/>
            <person name="Chiovitti A."/>
            <person name="Choi C.J."/>
            <person name="Coesel S."/>
            <person name="De Martino A."/>
            <person name="Detter J.C."/>
            <person name="Durkin C."/>
            <person name="Falciatore A."/>
            <person name="Fournet J."/>
            <person name="Haruta M."/>
            <person name="Huysman M.J."/>
            <person name="Jenkins B.D."/>
            <person name="Jiroutova K."/>
            <person name="Jorgensen R.E."/>
            <person name="Joubert Y."/>
            <person name="Kaplan A."/>
            <person name="Kroger N."/>
            <person name="Kroth P.G."/>
            <person name="La Roche J."/>
            <person name="Lindquist E."/>
            <person name="Lommer M."/>
            <person name="Martin-Jezequel V."/>
            <person name="Lopez P.J."/>
            <person name="Lucas S."/>
            <person name="Mangogna M."/>
            <person name="McGinnis K."/>
            <person name="Medlin L.K."/>
            <person name="Montsant A."/>
            <person name="Oudot-Le Secq M.P."/>
            <person name="Napoli C."/>
            <person name="Obornik M."/>
            <person name="Parker M.S."/>
            <person name="Petit J.L."/>
            <person name="Porcel B.M."/>
            <person name="Poulsen N."/>
            <person name="Robison M."/>
            <person name="Rychlewski L."/>
            <person name="Rynearson T.A."/>
            <person name="Schmutz J."/>
            <person name="Shapiro H."/>
            <person name="Siaut M."/>
            <person name="Stanley M."/>
            <person name="Sussman M.R."/>
            <person name="Taylor A.R."/>
            <person name="Vardi A."/>
            <person name="von Dassow P."/>
            <person name="Vyverman W."/>
            <person name="Willis A."/>
            <person name="Wyrwicz L.S."/>
            <person name="Rokhsar D.S."/>
            <person name="Weissenbach J."/>
            <person name="Armbrust E.V."/>
            <person name="Green B.R."/>
            <person name="Van de Peer Y."/>
            <person name="Grigoriev I.V."/>
        </authorList>
    </citation>
    <scope>NUCLEOTIDE SEQUENCE [LARGE SCALE GENOMIC DNA]</scope>
    <source>
        <strain evidence="8 9">CCMP1335</strain>
    </source>
</reference>
<dbReference type="STRING" id="35128.B8CFK4"/>
<feature type="domain" description="C3H1-type" evidence="7">
    <location>
        <begin position="224"/>
        <end position="252"/>
    </location>
</feature>
<dbReference type="GO" id="GO:0003729">
    <property type="term" value="F:mRNA binding"/>
    <property type="evidence" value="ECO:0007669"/>
    <property type="project" value="InterPro"/>
</dbReference>
<feature type="domain" description="C3H1-type" evidence="7">
    <location>
        <begin position="274"/>
        <end position="302"/>
    </location>
</feature>
<feature type="zinc finger region" description="C3H1-type" evidence="5">
    <location>
        <begin position="224"/>
        <end position="252"/>
    </location>
</feature>
<reference evidence="8 9" key="1">
    <citation type="journal article" date="2004" name="Science">
        <title>The genome of the diatom Thalassiosira pseudonana: ecology, evolution, and metabolism.</title>
        <authorList>
            <person name="Armbrust E.V."/>
            <person name="Berges J.A."/>
            <person name="Bowler C."/>
            <person name="Green B.R."/>
            <person name="Martinez D."/>
            <person name="Putnam N.H."/>
            <person name="Zhou S."/>
            <person name="Allen A.E."/>
            <person name="Apt K.E."/>
            <person name="Bechner M."/>
            <person name="Brzezinski M.A."/>
            <person name="Chaal B.K."/>
            <person name="Chiovitti A."/>
            <person name="Davis A.K."/>
            <person name="Demarest M.S."/>
            <person name="Detter J.C."/>
            <person name="Glavina T."/>
            <person name="Goodstein D."/>
            <person name="Hadi M.Z."/>
            <person name="Hellsten U."/>
            <person name="Hildebrand M."/>
            <person name="Jenkins B.D."/>
            <person name="Jurka J."/>
            <person name="Kapitonov V.V."/>
            <person name="Kroger N."/>
            <person name="Lau W.W."/>
            <person name="Lane T.W."/>
            <person name="Larimer F.W."/>
            <person name="Lippmeier J.C."/>
            <person name="Lucas S."/>
            <person name="Medina M."/>
            <person name="Montsant A."/>
            <person name="Obornik M."/>
            <person name="Parker M.S."/>
            <person name="Palenik B."/>
            <person name="Pazour G.J."/>
            <person name="Richardson P.M."/>
            <person name="Rynearson T.A."/>
            <person name="Saito M.A."/>
            <person name="Schwartz D.C."/>
            <person name="Thamatrakoln K."/>
            <person name="Valentin K."/>
            <person name="Vardi A."/>
            <person name="Wilkerson F.P."/>
            <person name="Rokhsar D.S."/>
        </authorList>
    </citation>
    <scope>NUCLEOTIDE SEQUENCE [LARGE SCALE GENOMIC DNA]</scope>
    <source>
        <strain evidence="8 9">CCMP1335</strain>
    </source>
</reference>
<gene>
    <name evidence="8" type="ORF">THAPSDRAFT_11795</name>
</gene>
<evidence type="ECO:0000313" key="9">
    <source>
        <dbReference type="Proteomes" id="UP000001449"/>
    </source>
</evidence>
<accession>B8CFK4</accession>
<dbReference type="Gene3D" id="4.10.1000.10">
    <property type="entry name" value="Zinc finger, CCCH-type"/>
    <property type="match status" value="1"/>
</dbReference>
<dbReference type="PROSITE" id="PS50103">
    <property type="entry name" value="ZF_C3H1"/>
    <property type="match status" value="2"/>
</dbReference>
<dbReference type="InterPro" id="IPR036855">
    <property type="entry name" value="Znf_CCCH_sf"/>
</dbReference>
<proteinExistence type="predicted"/>
<evidence type="ECO:0000259" key="7">
    <source>
        <dbReference type="PROSITE" id="PS50103"/>
    </source>
</evidence>
<evidence type="ECO:0000256" key="2">
    <source>
        <dbReference type="ARBA" id="ARBA00022737"/>
    </source>
</evidence>
<dbReference type="EMBL" id="CM000653">
    <property type="protein sequence ID" value="EED87644.1"/>
    <property type="molecule type" value="Genomic_DNA"/>
</dbReference>
<feature type="zinc finger region" description="C3H1-type" evidence="5">
    <location>
        <begin position="274"/>
        <end position="302"/>
    </location>
</feature>
<dbReference type="PANTHER" id="PTHR12547:SF18">
    <property type="entry name" value="PROTEIN TIS11"/>
    <property type="match status" value="1"/>
</dbReference>
<evidence type="ECO:0000256" key="5">
    <source>
        <dbReference type="PROSITE-ProRule" id="PRU00723"/>
    </source>
</evidence>
<keyword evidence="4 5" id="KW-0862">Zinc</keyword>
<dbReference type="InParanoid" id="B8CFK4"/>
<dbReference type="KEGG" id="tps:THAPSDRAFT_11795"/>
<evidence type="ECO:0000256" key="1">
    <source>
        <dbReference type="ARBA" id="ARBA00022723"/>
    </source>
</evidence>